<organism evidence="3">
    <name type="scientific">Drosophila sechellia</name>
    <name type="common">Fruit fly</name>
    <dbReference type="NCBI Taxonomy" id="7238"/>
    <lineage>
        <taxon>Eukaryota</taxon>
        <taxon>Metazoa</taxon>
        <taxon>Ecdysozoa</taxon>
        <taxon>Arthropoda</taxon>
        <taxon>Hexapoda</taxon>
        <taxon>Insecta</taxon>
        <taxon>Pterygota</taxon>
        <taxon>Neoptera</taxon>
        <taxon>Endopterygota</taxon>
        <taxon>Diptera</taxon>
        <taxon>Brachycera</taxon>
        <taxon>Muscomorpha</taxon>
        <taxon>Ephydroidea</taxon>
        <taxon>Drosophilidae</taxon>
        <taxon>Drosophila</taxon>
        <taxon>Sophophora</taxon>
    </lineage>
</organism>
<dbReference type="InterPro" id="IPR000640">
    <property type="entry name" value="EFG_V-like"/>
</dbReference>
<protein>
    <submittedName>
        <fullName evidence="2">GM25638</fullName>
    </submittedName>
</protein>
<dbReference type="OMA" id="SHWETVD"/>
<dbReference type="GO" id="GO:0005829">
    <property type="term" value="C:cytosol"/>
    <property type="evidence" value="ECO:0007669"/>
    <property type="project" value="TreeGrafter"/>
</dbReference>
<proteinExistence type="predicted"/>
<dbReference type="Pfam" id="PF00679">
    <property type="entry name" value="EFG_C"/>
    <property type="match status" value="1"/>
</dbReference>
<dbReference type="GO" id="GO:0043022">
    <property type="term" value="F:ribosome binding"/>
    <property type="evidence" value="ECO:0007669"/>
    <property type="project" value="TreeGrafter"/>
</dbReference>
<gene>
    <name evidence="2" type="primary">Dsec\GM25638</name>
    <name evidence="2" type="ORF">Dsec_GM25638</name>
</gene>
<evidence type="ECO:0000259" key="1">
    <source>
        <dbReference type="Pfam" id="PF00679"/>
    </source>
</evidence>
<dbReference type="EMBL" id="CH480815">
    <property type="protein sequence ID" value="EDW41764.1"/>
    <property type="molecule type" value="Genomic_DNA"/>
</dbReference>
<dbReference type="Gene3D" id="3.30.70.240">
    <property type="match status" value="1"/>
</dbReference>
<dbReference type="GO" id="GO:0042256">
    <property type="term" value="P:cytosolic ribosome assembly"/>
    <property type="evidence" value="ECO:0007669"/>
    <property type="project" value="TreeGrafter"/>
</dbReference>
<sequence>MYAVIGRRHGKILSGDLTQGSGNFAVTCLLPVIESFNFAQDMRKQTSGLACPQLMFSHWECEAQAHRHSDASFLLSRLKCLNDFPEFTPCVCLQVIDIDPFWLPTTEEELMHFGEKADSANRAKVYMDSVRRRKGLFVDEQVVEHAEKQRTLSKNK</sequence>
<dbReference type="PANTHER" id="PTHR42908">
    <property type="entry name" value="TRANSLATION ELONGATION FACTOR-RELATED"/>
    <property type="match status" value="1"/>
</dbReference>
<dbReference type="InterPro" id="IPR035647">
    <property type="entry name" value="EFG_III/V"/>
</dbReference>
<feature type="domain" description="Elongation factor EFG" evidence="1">
    <location>
        <begin position="3"/>
        <end position="60"/>
    </location>
</feature>
<dbReference type="AlphaFoldDB" id="B4HJN7"/>
<dbReference type="CDD" id="cd04096">
    <property type="entry name" value="eEF2_snRNP_like_C"/>
    <property type="match status" value="1"/>
</dbReference>
<evidence type="ECO:0000313" key="2">
    <source>
        <dbReference type="EMBL" id="EDW41764.1"/>
    </source>
</evidence>
<dbReference type="SUPFAM" id="SSF54980">
    <property type="entry name" value="EF-G C-terminal domain-like"/>
    <property type="match status" value="1"/>
</dbReference>
<accession>B4HJN7</accession>
<dbReference type="STRING" id="7238.B4HJN7"/>
<name>B4HJN7_DROSE</name>
<dbReference type="GO" id="GO:1990904">
    <property type="term" value="C:ribonucleoprotein complex"/>
    <property type="evidence" value="ECO:0007669"/>
    <property type="project" value="TreeGrafter"/>
</dbReference>
<reference evidence="2 3" key="1">
    <citation type="journal article" date="2007" name="Nature">
        <title>Evolution of genes and genomes on the Drosophila phylogeny.</title>
        <authorList>
            <consortium name="Drosophila 12 Genomes Consortium"/>
            <person name="Clark A.G."/>
            <person name="Eisen M.B."/>
            <person name="Smith D.R."/>
            <person name="Bergman C.M."/>
            <person name="Oliver B."/>
            <person name="Markow T.A."/>
            <person name="Kaufman T.C."/>
            <person name="Kellis M."/>
            <person name="Gelbart W."/>
            <person name="Iyer V.N."/>
            <person name="Pollard D.A."/>
            <person name="Sackton T.B."/>
            <person name="Larracuente A.M."/>
            <person name="Singh N.D."/>
            <person name="Abad J.P."/>
            <person name="Abt D.N."/>
            <person name="Adryan B."/>
            <person name="Aguade M."/>
            <person name="Akashi H."/>
            <person name="Anderson W.W."/>
            <person name="Aquadro C.F."/>
            <person name="Ardell D.H."/>
            <person name="Arguello R."/>
            <person name="Artieri C.G."/>
            <person name="Barbash D.A."/>
            <person name="Barker D."/>
            <person name="Barsanti P."/>
            <person name="Batterham P."/>
            <person name="Batzoglou S."/>
            <person name="Begun D."/>
            <person name="Bhutkar A."/>
            <person name="Blanco E."/>
            <person name="Bosak S.A."/>
            <person name="Bradley R.K."/>
            <person name="Brand A.D."/>
            <person name="Brent M.R."/>
            <person name="Brooks A.N."/>
            <person name="Brown R.H."/>
            <person name="Butlin R.K."/>
            <person name="Caggese C."/>
            <person name="Calvi B.R."/>
            <person name="Bernardo de Carvalho A."/>
            <person name="Caspi A."/>
            <person name="Castrezana S."/>
            <person name="Celniker S.E."/>
            <person name="Chang J.L."/>
            <person name="Chapple C."/>
            <person name="Chatterji S."/>
            <person name="Chinwalla A."/>
            <person name="Civetta A."/>
            <person name="Clifton S.W."/>
            <person name="Comeron J.M."/>
            <person name="Costello J.C."/>
            <person name="Coyne J.A."/>
            <person name="Daub J."/>
            <person name="David R.G."/>
            <person name="Delcher A.L."/>
            <person name="Delehaunty K."/>
            <person name="Do C.B."/>
            <person name="Ebling H."/>
            <person name="Edwards K."/>
            <person name="Eickbush T."/>
            <person name="Evans J.D."/>
            <person name="Filipski A."/>
            <person name="Findeiss S."/>
            <person name="Freyhult E."/>
            <person name="Fulton L."/>
            <person name="Fulton R."/>
            <person name="Garcia A.C."/>
            <person name="Gardiner A."/>
            <person name="Garfield D.A."/>
            <person name="Garvin B.E."/>
            <person name="Gibson G."/>
            <person name="Gilbert D."/>
            <person name="Gnerre S."/>
            <person name="Godfrey J."/>
            <person name="Good R."/>
            <person name="Gotea V."/>
            <person name="Gravely B."/>
            <person name="Greenberg A.J."/>
            <person name="Griffiths-Jones S."/>
            <person name="Gross S."/>
            <person name="Guigo R."/>
            <person name="Gustafson E.A."/>
            <person name="Haerty W."/>
            <person name="Hahn M.W."/>
            <person name="Halligan D.L."/>
            <person name="Halpern A.L."/>
            <person name="Halter G.M."/>
            <person name="Han M.V."/>
            <person name="Heger A."/>
            <person name="Hillier L."/>
            <person name="Hinrichs A.S."/>
            <person name="Holmes I."/>
            <person name="Hoskins R.A."/>
            <person name="Hubisz M.J."/>
            <person name="Hultmark D."/>
            <person name="Huntley M.A."/>
            <person name="Jaffe D.B."/>
            <person name="Jagadeeshan S."/>
            <person name="Jeck W.R."/>
            <person name="Johnson J."/>
            <person name="Jones C.D."/>
            <person name="Jordan W.C."/>
            <person name="Karpen G.H."/>
            <person name="Kataoka E."/>
            <person name="Keightley P.D."/>
            <person name="Kheradpour P."/>
            <person name="Kirkness E.F."/>
            <person name="Koerich L.B."/>
            <person name="Kristiansen K."/>
            <person name="Kudrna D."/>
            <person name="Kulathinal R.J."/>
            <person name="Kumar S."/>
            <person name="Kwok R."/>
            <person name="Lander E."/>
            <person name="Langley C.H."/>
            <person name="Lapoint R."/>
            <person name="Lazzaro B.P."/>
            <person name="Lee S.J."/>
            <person name="Levesque L."/>
            <person name="Li R."/>
            <person name="Lin C.F."/>
            <person name="Lin M.F."/>
            <person name="Lindblad-Toh K."/>
            <person name="Llopart A."/>
            <person name="Long M."/>
            <person name="Low L."/>
            <person name="Lozovsky E."/>
            <person name="Lu J."/>
            <person name="Luo M."/>
            <person name="Machado C.A."/>
            <person name="Makalowski W."/>
            <person name="Marzo M."/>
            <person name="Matsuda M."/>
            <person name="Matzkin L."/>
            <person name="McAllister B."/>
            <person name="McBride C.S."/>
            <person name="McKernan B."/>
            <person name="McKernan K."/>
            <person name="Mendez-Lago M."/>
            <person name="Minx P."/>
            <person name="Mollenhauer M.U."/>
            <person name="Montooth K."/>
            <person name="Mount S.M."/>
            <person name="Mu X."/>
            <person name="Myers E."/>
            <person name="Negre B."/>
            <person name="Newfeld S."/>
            <person name="Nielsen R."/>
            <person name="Noor M.A."/>
            <person name="O'Grady P."/>
            <person name="Pachter L."/>
            <person name="Papaceit M."/>
            <person name="Parisi M.J."/>
            <person name="Parisi M."/>
            <person name="Parts L."/>
            <person name="Pedersen J.S."/>
            <person name="Pesole G."/>
            <person name="Phillippy A.M."/>
            <person name="Ponting C.P."/>
            <person name="Pop M."/>
            <person name="Porcelli D."/>
            <person name="Powell J.R."/>
            <person name="Prohaska S."/>
            <person name="Pruitt K."/>
            <person name="Puig M."/>
            <person name="Quesneville H."/>
            <person name="Ram K.R."/>
            <person name="Rand D."/>
            <person name="Rasmussen M.D."/>
            <person name="Reed L.K."/>
            <person name="Reenan R."/>
            <person name="Reily A."/>
            <person name="Remington K.A."/>
            <person name="Rieger T.T."/>
            <person name="Ritchie M.G."/>
            <person name="Robin C."/>
            <person name="Rogers Y.H."/>
            <person name="Rohde C."/>
            <person name="Rozas J."/>
            <person name="Rubenfield M.J."/>
            <person name="Ruiz A."/>
            <person name="Russo S."/>
            <person name="Salzberg S.L."/>
            <person name="Sanchez-Gracia A."/>
            <person name="Saranga D.J."/>
            <person name="Sato H."/>
            <person name="Schaeffer S.W."/>
            <person name="Schatz M.C."/>
            <person name="Schlenke T."/>
            <person name="Schwartz R."/>
            <person name="Segarra C."/>
            <person name="Singh R.S."/>
            <person name="Sirot L."/>
            <person name="Sirota M."/>
            <person name="Sisneros N.B."/>
            <person name="Smith C.D."/>
            <person name="Smith T.F."/>
            <person name="Spieth J."/>
            <person name="Stage D.E."/>
            <person name="Stark A."/>
            <person name="Stephan W."/>
            <person name="Strausberg R.L."/>
            <person name="Strempel S."/>
            <person name="Sturgill D."/>
            <person name="Sutton G."/>
            <person name="Sutton G.G."/>
            <person name="Tao W."/>
            <person name="Teichmann S."/>
            <person name="Tobari Y.N."/>
            <person name="Tomimura Y."/>
            <person name="Tsolas J.M."/>
            <person name="Valente V.L."/>
            <person name="Venter E."/>
            <person name="Venter J.C."/>
            <person name="Vicario S."/>
            <person name="Vieira F.G."/>
            <person name="Vilella A.J."/>
            <person name="Villasante A."/>
            <person name="Walenz B."/>
            <person name="Wang J."/>
            <person name="Wasserman M."/>
            <person name="Watts T."/>
            <person name="Wilson D."/>
            <person name="Wilson R.K."/>
            <person name="Wing R.A."/>
            <person name="Wolfner M.F."/>
            <person name="Wong A."/>
            <person name="Wong G.K."/>
            <person name="Wu C.I."/>
            <person name="Wu G."/>
            <person name="Yamamoto D."/>
            <person name="Yang H.P."/>
            <person name="Yang S.P."/>
            <person name="Yorke J.A."/>
            <person name="Yoshida K."/>
            <person name="Zdobnov E."/>
            <person name="Zhang P."/>
            <person name="Zhang Y."/>
            <person name="Zimin A.V."/>
            <person name="Baldwin J."/>
            <person name="Abdouelleil A."/>
            <person name="Abdulkadir J."/>
            <person name="Abebe A."/>
            <person name="Abera B."/>
            <person name="Abreu J."/>
            <person name="Acer S.C."/>
            <person name="Aftuck L."/>
            <person name="Alexander A."/>
            <person name="An P."/>
            <person name="Anderson E."/>
            <person name="Anderson S."/>
            <person name="Arachi H."/>
            <person name="Azer M."/>
            <person name="Bachantsang P."/>
            <person name="Barry A."/>
            <person name="Bayul T."/>
            <person name="Berlin A."/>
            <person name="Bessette D."/>
            <person name="Bloom T."/>
            <person name="Blye J."/>
            <person name="Boguslavskiy L."/>
            <person name="Bonnet C."/>
            <person name="Boukhgalter B."/>
            <person name="Bourzgui I."/>
            <person name="Brown A."/>
            <person name="Cahill P."/>
            <person name="Channer S."/>
            <person name="Cheshatsang Y."/>
            <person name="Chuda L."/>
            <person name="Citroen M."/>
            <person name="Collymore A."/>
            <person name="Cooke P."/>
            <person name="Costello M."/>
            <person name="D'Aco K."/>
            <person name="Daza R."/>
            <person name="De Haan G."/>
            <person name="DeGray S."/>
            <person name="DeMaso C."/>
            <person name="Dhargay N."/>
            <person name="Dooley K."/>
            <person name="Dooley E."/>
            <person name="Doricent M."/>
            <person name="Dorje P."/>
            <person name="Dorjee K."/>
            <person name="Dupes A."/>
            <person name="Elong R."/>
            <person name="Falk J."/>
            <person name="Farina A."/>
            <person name="Faro S."/>
            <person name="Ferguson D."/>
            <person name="Fisher S."/>
            <person name="Foley C.D."/>
            <person name="Franke A."/>
            <person name="Friedrich D."/>
            <person name="Gadbois L."/>
            <person name="Gearin G."/>
            <person name="Gearin C.R."/>
            <person name="Giannoukos G."/>
            <person name="Goode T."/>
            <person name="Graham J."/>
            <person name="Grandbois E."/>
            <person name="Grewal S."/>
            <person name="Gyaltsen K."/>
            <person name="Hafez N."/>
            <person name="Hagos B."/>
            <person name="Hall J."/>
            <person name="Henson C."/>
            <person name="Hollinger A."/>
            <person name="Honan T."/>
            <person name="Huard M.D."/>
            <person name="Hughes L."/>
            <person name="Hurhula B."/>
            <person name="Husby M.E."/>
            <person name="Kamat A."/>
            <person name="Kanga B."/>
            <person name="Kashin S."/>
            <person name="Khazanovich D."/>
            <person name="Kisner P."/>
            <person name="Lance K."/>
            <person name="Lara M."/>
            <person name="Lee W."/>
            <person name="Lennon N."/>
            <person name="Letendre F."/>
            <person name="LeVine R."/>
            <person name="Lipovsky A."/>
            <person name="Liu X."/>
            <person name="Liu J."/>
            <person name="Liu S."/>
            <person name="Lokyitsang T."/>
            <person name="Lokyitsang Y."/>
            <person name="Lubonja R."/>
            <person name="Lui A."/>
            <person name="MacDonald P."/>
            <person name="Magnisalis V."/>
            <person name="Maru K."/>
            <person name="Matthews C."/>
            <person name="McCusker W."/>
            <person name="McDonough S."/>
            <person name="Mehta T."/>
            <person name="Meldrim J."/>
            <person name="Meneus L."/>
            <person name="Mihai O."/>
            <person name="Mihalev A."/>
            <person name="Mihova T."/>
            <person name="Mittelman R."/>
            <person name="Mlenga V."/>
            <person name="Montmayeur A."/>
            <person name="Mulrain L."/>
            <person name="Navidi A."/>
            <person name="Naylor J."/>
            <person name="Negash T."/>
            <person name="Nguyen T."/>
            <person name="Nguyen N."/>
            <person name="Nicol R."/>
            <person name="Norbu C."/>
            <person name="Norbu N."/>
            <person name="Novod N."/>
            <person name="O'Neill B."/>
            <person name="Osman S."/>
            <person name="Markiewicz E."/>
            <person name="Oyono O.L."/>
            <person name="Patti C."/>
            <person name="Phunkhang P."/>
            <person name="Pierre F."/>
            <person name="Priest M."/>
            <person name="Raghuraman S."/>
            <person name="Rege F."/>
            <person name="Reyes R."/>
            <person name="Rise C."/>
            <person name="Rogov P."/>
            <person name="Ross K."/>
            <person name="Ryan E."/>
            <person name="Settipalli S."/>
            <person name="Shea T."/>
            <person name="Sherpa N."/>
            <person name="Shi L."/>
            <person name="Shih D."/>
            <person name="Sparrow T."/>
            <person name="Spaulding J."/>
            <person name="Stalker J."/>
            <person name="Stange-Thomann N."/>
            <person name="Stavropoulos S."/>
            <person name="Stone C."/>
            <person name="Strader C."/>
            <person name="Tesfaye S."/>
            <person name="Thomson T."/>
            <person name="Thoulutsang Y."/>
            <person name="Thoulutsang D."/>
            <person name="Topham K."/>
            <person name="Topping I."/>
            <person name="Tsamla T."/>
            <person name="Vassiliev H."/>
            <person name="Vo A."/>
            <person name="Wangchuk T."/>
            <person name="Wangdi T."/>
            <person name="Weiand M."/>
            <person name="Wilkinson J."/>
            <person name="Wilson A."/>
            <person name="Yadav S."/>
            <person name="Young G."/>
            <person name="Yu Q."/>
            <person name="Zembek L."/>
            <person name="Zhong D."/>
            <person name="Zimmer A."/>
            <person name="Zwirko Z."/>
            <person name="Jaffe D.B."/>
            <person name="Alvarez P."/>
            <person name="Brockman W."/>
            <person name="Butler J."/>
            <person name="Chin C."/>
            <person name="Gnerre S."/>
            <person name="Grabherr M."/>
            <person name="Kleber M."/>
            <person name="Mauceli E."/>
            <person name="MacCallum I."/>
        </authorList>
    </citation>
    <scope>NUCLEOTIDE SEQUENCE [LARGE SCALE GENOMIC DNA]</scope>
    <source>
        <strain evidence="3">Rob3c / Tucson 14021-0248.25</strain>
    </source>
</reference>
<evidence type="ECO:0000313" key="3">
    <source>
        <dbReference type="Proteomes" id="UP000001292"/>
    </source>
</evidence>
<keyword evidence="3" id="KW-1185">Reference proteome</keyword>
<dbReference type="Proteomes" id="UP000001292">
    <property type="component" value="Unassembled WGS sequence"/>
</dbReference>
<dbReference type="GO" id="GO:0003924">
    <property type="term" value="F:GTPase activity"/>
    <property type="evidence" value="ECO:0007669"/>
    <property type="project" value="TreeGrafter"/>
</dbReference>
<dbReference type="HOGENOM" id="CLU_158740_0_0_1"/>
<dbReference type="PANTHER" id="PTHR42908:SF3">
    <property type="entry name" value="ELONGATION FACTOR-LIKE GTPASE 1"/>
    <property type="match status" value="1"/>
</dbReference>